<keyword evidence="4 5" id="KW-0472">Membrane</keyword>
<evidence type="ECO:0000256" key="3">
    <source>
        <dbReference type="ARBA" id="ARBA00022989"/>
    </source>
</evidence>
<dbReference type="GO" id="GO:0055085">
    <property type="term" value="P:transmembrane transport"/>
    <property type="evidence" value="ECO:0007669"/>
    <property type="project" value="InterPro"/>
</dbReference>
<protein>
    <recommendedName>
        <fullName evidence="6">SLC26A/SulP transporter domain-containing protein</fullName>
    </recommendedName>
</protein>
<dbReference type="InterPro" id="IPR001902">
    <property type="entry name" value="SLC26A/SulP_fam"/>
</dbReference>
<sequence length="77" mass="8399">MQVDNMKDFIPEFFISLKKYNFKMFLNDMAAGIIVAIVALPLSIALGIASGVTPEAGLITAVIGCFIEPFWAGQNFK</sequence>
<feature type="transmembrane region" description="Helical" evidence="5">
    <location>
        <begin position="56"/>
        <end position="73"/>
    </location>
</feature>
<evidence type="ECO:0000256" key="1">
    <source>
        <dbReference type="ARBA" id="ARBA00004141"/>
    </source>
</evidence>
<evidence type="ECO:0000259" key="6">
    <source>
        <dbReference type="Pfam" id="PF00916"/>
    </source>
</evidence>
<dbReference type="GO" id="GO:0016020">
    <property type="term" value="C:membrane"/>
    <property type="evidence" value="ECO:0007669"/>
    <property type="project" value="UniProtKB-SubCell"/>
</dbReference>
<evidence type="ECO:0000313" key="8">
    <source>
        <dbReference type="Proteomes" id="UP000234639"/>
    </source>
</evidence>
<organism evidence="7 8">
    <name type="scientific">Campylobacter ureolyticus</name>
    <dbReference type="NCBI Taxonomy" id="827"/>
    <lineage>
        <taxon>Bacteria</taxon>
        <taxon>Pseudomonadati</taxon>
        <taxon>Campylobacterota</taxon>
        <taxon>Epsilonproteobacteria</taxon>
        <taxon>Campylobacterales</taxon>
        <taxon>Campylobacteraceae</taxon>
        <taxon>Campylobacter</taxon>
    </lineage>
</organism>
<evidence type="ECO:0000256" key="2">
    <source>
        <dbReference type="ARBA" id="ARBA00022692"/>
    </source>
</evidence>
<evidence type="ECO:0000256" key="5">
    <source>
        <dbReference type="SAM" id="Phobius"/>
    </source>
</evidence>
<evidence type="ECO:0000313" key="7">
    <source>
        <dbReference type="EMBL" id="PKZ29366.1"/>
    </source>
</evidence>
<keyword evidence="3 5" id="KW-1133">Transmembrane helix</keyword>
<dbReference type="PANTHER" id="PTHR11814">
    <property type="entry name" value="SULFATE TRANSPORTER"/>
    <property type="match status" value="1"/>
</dbReference>
<dbReference type="Proteomes" id="UP000234639">
    <property type="component" value="Unassembled WGS sequence"/>
</dbReference>
<dbReference type="AlphaFoldDB" id="A0A2I1NAG2"/>
<dbReference type="EMBL" id="PKHU01000003">
    <property type="protein sequence ID" value="PKZ29366.1"/>
    <property type="molecule type" value="Genomic_DNA"/>
</dbReference>
<comment type="subcellular location">
    <subcellularLocation>
        <location evidence="1">Membrane</location>
        <topology evidence="1">Multi-pass membrane protein</topology>
    </subcellularLocation>
</comment>
<proteinExistence type="predicted"/>
<feature type="transmembrane region" description="Helical" evidence="5">
    <location>
        <begin position="25"/>
        <end position="50"/>
    </location>
</feature>
<keyword evidence="2 5" id="KW-0812">Transmembrane</keyword>
<dbReference type="Pfam" id="PF00916">
    <property type="entry name" value="Sulfate_transp"/>
    <property type="match status" value="1"/>
</dbReference>
<feature type="domain" description="SLC26A/SulP transporter" evidence="6">
    <location>
        <begin position="25"/>
        <end position="68"/>
    </location>
</feature>
<dbReference type="InterPro" id="IPR011547">
    <property type="entry name" value="SLC26A/SulP_dom"/>
</dbReference>
<evidence type="ECO:0000256" key="4">
    <source>
        <dbReference type="ARBA" id="ARBA00023136"/>
    </source>
</evidence>
<comment type="caution">
    <text evidence="7">The sequence shown here is derived from an EMBL/GenBank/DDBJ whole genome shotgun (WGS) entry which is preliminary data.</text>
</comment>
<gene>
    <name evidence="7" type="ORF">CYJ41_03120</name>
</gene>
<accession>A0A2I1NAG2</accession>
<name>A0A2I1NAG2_9BACT</name>
<reference evidence="7 8" key="1">
    <citation type="submission" date="2017-12" db="EMBL/GenBank/DDBJ databases">
        <title>Phylogenetic diversity of female urinary microbiome.</title>
        <authorList>
            <person name="Thomas-White K."/>
            <person name="Wolfe A.J."/>
        </authorList>
    </citation>
    <scope>NUCLEOTIDE SEQUENCE [LARGE SCALE GENOMIC DNA]</scope>
    <source>
        <strain evidence="7 8">UMB0112</strain>
    </source>
</reference>